<keyword evidence="4 5" id="KW-0378">Hydrolase</keyword>
<evidence type="ECO:0000256" key="4">
    <source>
        <dbReference type="ARBA" id="ARBA00022801"/>
    </source>
</evidence>
<comment type="function">
    <text evidence="5">Toxic component of a toxin-antitoxin (TA) system. An RNase.</text>
</comment>
<feature type="domain" description="PIN" evidence="6">
    <location>
        <begin position="6"/>
        <end position="134"/>
    </location>
</feature>
<dbReference type="Pfam" id="PF01850">
    <property type="entry name" value="PIN"/>
    <property type="match status" value="1"/>
</dbReference>
<gene>
    <name evidence="5" type="primary">vapC</name>
    <name evidence="7" type="ORF">ENV17_01025</name>
</gene>
<dbReference type="GO" id="GO:0090729">
    <property type="term" value="F:toxin activity"/>
    <property type="evidence" value="ECO:0007669"/>
    <property type="project" value="UniProtKB-KW"/>
</dbReference>
<organism evidence="7">
    <name type="scientific">Thermofilum pendens</name>
    <dbReference type="NCBI Taxonomy" id="2269"/>
    <lineage>
        <taxon>Archaea</taxon>
        <taxon>Thermoproteota</taxon>
        <taxon>Thermoprotei</taxon>
        <taxon>Thermofilales</taxon>
        <taxon>Thermofilaceae</taxon>
        <taxon>Thermofilum</taxon>
    </lineage>
</organism>
<keyword evidence="3 5" id="KW-0479">Metal-binding</keyword>
<dbReference type="InterPro" id="IPR052106">
    <property type="entry name" value="PINc/VapC_TA"/>
</dbReference>
<keyword evidence="5" id="KW-0800">Toxin</keyword>
<dbReference type="InterPro" id="IPR002716">
    <property type="entry name" value="PIN_dom"/>
</dbReference>
<sequence length="139" mass="15446">MAEKSYVDVNIFVYWLGGHPVYGERARRWIETIALSPRGSFATSSLTIYETAVILAGLTGGSLGDAGFARRLLAAFRELKGLEVAPLEEGDFERALELMERYGLDLEDALHLATLQRLGARRIISNDSDFDRAPVPRVF</sequence>
<dbReference type="GO" id="GO:0016787">
    <property type="term" value="F:hydrolase activity"/>
    <property type="evidence" value="ECO:0007669"/>
    <property type="project" value="UniProtKB-KW"/>
</dbReference>
<dbReference type="Gene3D" id="3.40.50.1010">
    <property type="entry name" value="5'-nuclease"/>
    <property type="match status" value="1"/>
</dbReference>
<comment type="caution">
    <text evidence="7">The sequence shown here is derived from an EMBL/GenBank/DDBJ whole genome shotgun (WGS) entry which is preliminary data.</text>
</comment>
<dbReference type="GO" id="GO:0000287">
    <property type="term" value="F:magnesium ion binding"/>
    <property type="evidence" value="ECO:0007669"/>
    <property type="project" value="UniProtKB-UniRule"/>
</dbReference>
<dbReference type="InterPro" id="IPR029060">
    <property type="entry name" value="PIN-like_dom_sf"/>
</dbReference>
<evidence type="ECO:0000256" key="2">
    <source>
        <dbReference type="ARBA" id="ARBA00022722"/>
    </source>
</evidence>
<dbReference type="PANTHER" id="PTHR38826:SF5">
    <property type="entry name" value="RIBONUCLEASE VAPC13"/>
    <property type="match status" value="1"/>
</dbReference>
<dbReference type="GO" id="GO:0004540">
    <property type="term" value="F:RNA nuclease activity"/>
    <property type="evidence" value="ECO:0007669"/>
    <property type="project" value="InterPro"/>
</dbReference>
<proteinExistence type="inferred from homology"/>
<dbReference type="SUPFAM" id="SSF88723">
    <property type="entry name" value="PIN domain-like"/>
    <property type="match status" value="1"/>
</dbReference>
<evidence type="ECO:0000256" key="1">
    <source>
        <dbReference type="ARBA" id="ARBA00022649"/>
    </source>
</evidence>
<protein>
    <recommendedName>
        <fullName evidence="5">Ribonuclease VapC</fullName>
        <shortName evidence="5">RNase VapC</shortName>
        <ecNumber evidence="5">3.1.-.-</ecNumber>
    </recommendedName>
    <alternativeName>
        <fullName evidence="5">Putative toxin VapC</fullName>
    </alternativeName>
</protein>
<dbReference type="InterPro" id="IPR022907">
    <property type="entry name" value="VapC_family"/>
</dbReference>
<dbReference type="HAMAP" id="MF_00265">
    <property type="entry name" value="VapC_Nob1"/>
    <property type="match status" value="1"/>
</dbReference>
<feature type="binding site" evidence="5">
    <location>
        <position position="8"/>
    </location>
    <ligand>
        <name>Mg(2+)</name>
        <dbReference type="ChEBI" id="CHEBI:18420"/>
    </ligand>
</feature>
<evidence type="ECO:0000313" key="7">
    <source>
        <dbReference type="EMBL" id="HGI42955.1"/>
    </source>
</evidence>
<keyword evidence="5" id="KW-0460">Magnesium</keyword>
<dbReference type="EMBL" id="DTFI01000030">
    <property type="protein sequence ID" value="HGI42955.1"/>
    <property type="molecule type" value="Genomic_DNA"/>
</dbReference>
<keyword evidence="2 5" id="KW-0540">Nuclease</keyword>
<feature type="binding site" evidence="5">
    <location>
        <position position="108"/>
    </location>
    <ligand>
        <name>Mg(2+)</name>
        <dbReference type="ChEBI" id="CHEBI:18420"/>
    </ligand>
</feature>
<evidence type="ECO:0000256" key="5">
    <source>
        <dbReference type="HAMAP-Rule" id="MF_00265"/>
    </source>
</evidence>
<name>A0A7C4B8L8_THEPE</name>
<dbReference type="EC" id="3.1.-.-" evidence="5"/>
<reference evidence="7" key="1">
    <citation type="journal article" date="2020" name="mSystems">
        <title>Genome- and Community-Level Interaction Insights into Carbon Utilization and Element Cycling Functions of Hydrothermarchaeota in Hydrothermal Sediment.</title>
        <authorList>
            <person name="Zhou Z."/>
            <person name="Liu Y."/>
            <person name="Xu W."/>
            <person name="Pan J."/>
            <person name="Luo Z.H."/>
            <person name="Li M."/>
        </authorList>
    </citation>
    <scope>NUCLEOTIDE SEQUENCE [LARGE SCALE GENOMIC DNA]</scope>
    <source>
        <strain evidence="7">SpSt-735</strain>
    </source>
</reference>
<keyword evidence="1 5" id="KW-1277">Toxin-antitoxin system</keyword>
<accession>A0A7C4B8L8</accession>
<dbReference type="PANTHER" id="PTHR38826">
    <property type="entry name" value="RIBONUCLEASE VAPC13"/>
    <property type="match status" value="1"/>
</dbReference>
<evidence type="ECO:0000256" key="3">
    <source>
        <dbReference type="ARBA" id="ARBA00022723"/>
    </source>
</evidence>
<comment type="cofactor">
    <cofactor evidence="5">
        <name>Mg(2+)</name>
        <dbReference type="ChEBI" id="CHEBI:18420"/>
    </cofactor>
</comment>
<dbReference type="AlphaFoldDB" id="A0A7C4B8L8"/>
<evidence type="ECO:0000259" key="6">
    <source>
        <dbReference type="Pfam" id="PF01850"/>
    </source>
</evidence>
<comment type="similarity">
    <text evidence="5">Belongs to the PINc/VapC protein family.</text>
</comment>